<dbReference type="PANTHER" id="PTHR31373">
    <property type="entry name" value="OS06G0652100 PROTEIN"/>
    <property type="match status" value="1"/>
</dbReference>
<dbReference type="PANTHER" id="PTHR31373:SF27">
    <property type="entry name" value="TROVE DOMAIN-CONTAINING PROTEIN"/>
    <property type="match status" value="1"/>
</dbReference>
<dbReference type="EMBL" id="LRBV02000003">
    <property type="status" value="NOT_ANNOTATED_CDS"/>
    <property type="molecule type" value="Genomic_DNA"/>
</dbReference>
<accession>A0A7N2R1V3</accession>
<organism evidence="3 4">
    <name type="scientific">Quercus lobata</name>
    <name type="common">Valley oak</name>
    <dbReference type="NCBI Taxonomy" id="97700"/>
    <lineage>
        <taxon>Eukaryota</taxon>
        <taxon>Viridiplantae</taxon>
        <taxon>Streptophyta</taxon>
        <taxon>Embryophyta</taxon>
        <taxon>Tracheophyta</taxon>
        <taxon>Spermatophyta</taxon>
        <taxon>Magnoliopsida</taxon>
        <taxon>eudicotyledons</taxon>
        <taxon>Gunneridae</taxon>
        <taxon>Pentapetalae</taxon>
        <taxon>rosids</taxon>
        <taxon>fabids</taxon>
        <taxon>Fagales</taxon>
        <taxon>Fagaceae</taxon>
        <taxon>Quercus</taxon>
    </lineage>
</organism>
<dbReference type="InterPro" id="IPR058580">
    <property type="entry name" value="DUF2828"/>
</dbReference>
<dbReference type="EnsemblPlants" id="QL03p062568:mrna">
    <property type="protein sequence ID" value="QL03p062568:mrna"/>
    <property type="gene ID" value="QL03p062568"/>
</dbReference>
<dbReference type="Pfam" id="PF25043">
    <property type="entry name" value="DUF7788"/>
    <property type="match status" value="1"/>
</dbReference>
<dbReference type="OMA" id="DYSTLIC"/>
<keyword evidence="4" id="KW-1185">Reference proteome</keyword>
<feature type="domain" description="DUF7788" evidence="2">
    <location>
        <begin position="441"/>
        <end position="552"/>
    </location>
</feature>
<evidence type="ECO:0000259" key="2">
    <source>
        <dbReference type="Pfam" id="PF25043"/>
    </source>
</evidence>
<reference evidence="3" key="2">
    <citation type="submission" date="2021-01" db="UniProtKB">
        <authorList>
            <consortium name="EnsemblPlants"/>
        </authorList>
    </citation>
    <scope>IDENTIFICATION</scope>
</reference>
<evidence type="ECO:0000259" key="1">
    <source>
        <dbReference type="Pfam" id="PF11443"/>
    </source>
</evidence>
<reference evidence="3 4" key="1">
    <citation type="journal article" date="2016" name="G3 (Bethesda)">
        <title>First Draft Assembly and Annotation of the Genome of a California Endemic Oak Quercus lobata Nee (Fagaceae).</title>
        <authorList>
            <person name="Sork V.L."/>
            <person name="Fitz-Gibbon S.T."/>
            <person name="Puiu D."/>
            <person name="Crepeau M."/>
            <person name="Gugger P.F."/>
            <person name="Sherman R."/>
            <person name="Stevens K."/>
            <person name="Langley C.H."/>
            <person name="Pellegrini M."/>
            <person name="Salzberg S.L."/>
        </authorList>
    </citation>
    <scope>NUCLEOTIDE SEQUENCE [LARGE SCALE GENOMIC DNA]</scope>
    <source>
        <strain evidence="3 4">cv. SW786</strain>
    </source>
</reference>
<feature type="domain" description="DUF2828" evidence="1">
    <location>
        <begin position="1"/>
        <end position="299"/>
    </location>
</feature>
<dbReference type="Proteomes" id="UP000594261">
    <property type="component" value="Chromosome 3"/>
</dbReference>
<evidence type="ECO:0000313" key="3">
    <source>
        <dbReference type="EnsemblPlants" id="QL03p062568:mrna"/>
    </source>
</evidence>
<dbReference type="Gramene" id="QL03p062568:mrna">
    <property type="protein sequence ID" value="QL03p062568:mrna"/>
    <property type="gene ID" value="QL03p062568"/>
</dbReference>
<dbReference type="PIRSF" id="PIRSF015417">
    <property type="entry name" value="T31B5_30_vWA"/>
    <property type="match status" value="1"/>
</dbReference>
<sequence>MWLHQYHPKTLACNLKTFAKVGCLKDLLEILCRIVNSGTPILQGHADFRDRVELKRINLILGRRIKKLAQRTNKTMTCKGRIKQFMRRKILTRRKQNMKAVKDWTKTKKEKASYLRMENRKMMVKKAFEKRMKAVKDKMNAKKEKATKRKEKRNMMAIKAIEWYNSDPKYRFLYDRISDLFAELLKADLEHLNTGRTEKISMASKWCPSLYSSYDYSTLICGSVARRLFPYDSCPEYKGINESHYVYRVRNRLQKEVLVPLRKALELPEIYMSANQWNLLQYDRISSVALKTYKRAFINMTVKVAERQWKRMLDTFSKNGKFVNRISTFNMNDCMHGFCCGFTLMTSELCANPWKGKLLRYGDNPEIVSIEGDDLGSRINFCRLNNVVSPKGDDNDTKVELVILCGCQKKKKTNKQTENADAGKLSAQTGTKQWRLRLISFLDKILETAIDLNVSKQDMIKRVFVFDGTGLDFRKIWQYEGCCSSCVCGSSSNYEAMREKFKRNGYVMPETVHWDVSNYGSPVPAVLSVEDGLTHISRPLETSFRGFLEGDGTLNLRAMMESEICSAGDPELLVLD</sequence>
<dbReference type="Pfam" id="PF11443">
    <property type="entry name" value="DUF2828"/>
    <property type="match status" value="1"/>
</dbReference>
<dbReference type="InterPro" id="IPR011205">
    <property type="entry name" value="UCP015417_vWA"/>
</dbReference>
<name>A0A7N2R1V3_QUELO</name>
<proteinExistence type="predicted"/>
<protein>
    <submittedName>
        <fullName evidence="3">Uncharacterized protein</fullName>
    </submittedName>
</protein>
<dbReference type="InParanoid" id="A0A7N2R1V3"/>
<dbReference type="InterPro" id="IPR056690">
    <property type="entry name" value="DUF7788"/>
</dbReference>
<dbReference type="AlphaFoldDB" id="A0A7N2R1V3"/>
<evidence type="ECO:0000313" key="4">
    <source>
        <dbReference type="Proteomes" id="UP000594261"/>
    </source>
</evidence>